<dbReference type="EMBL" id="CAMXCT010000291">
    <property type="protein sequence ID" value="CAI3976710.1"/>
    <property type="molecule type" value="Genomic_DNA"/>
</dbReference>
<dbReference type="EMBL" id="CAMXCT030006679">
    <property type="protein sequence ID" value="CAL4805491.1"/>
    <property type="molecule type" value="Genomic_DNA"/>
</dbReference>
<organism evidence="2">
    <name type="scientific">Cladocopium goreaui</name>
    <dbReference type="NCBI Taxonomy" id="2562237"/>
    <lineage>
        <taxon>Eukaryota</taxon>
        <taxon>Sar</taxon>
        <taxon>Alveolata</taxon>
        <taxon>Dinophyceae</taxon>
        <taxon>Suessiales</taxon>
        <taxon>Symbiodiniaceae</taxon>
        <taxon>Cladocopium</taxon>
    </lineage>
</organism>
<keyword evidence="4" id="KW-1185">Reference proteome</keyword>
<evidence type="ECO:0000313" key="1">
    <source>
        <dbReference type="EMBL" id="CAI3976710.1"/>
    </source>
</evidence>
<reference evidence="3 4" key="2">
    <citation type="submission" date="2024-05" db="EMBL/GenBank/DDBJ databases">
        <authorList>
            <person name="Chen Y."/>
            <person name="Shah S."/>
            <person name="Dougan E. K."/>
            <person name="Thang M."/>
            <person name="Chan C."/>
        </authorList>
    </citation>
    <scope>NUCLEOTIDE SEQUENCE [LARGE SCALE GENOMIC DNA]</scope>
</reference>
<dbReference type="AlphaFoldDB" id="A0A9P1GNM5"/>
<evidence type="ECO:0000313" key="3">
    <source>
        <dbReference type="EMBL" id="CAL4764022.1"/>
    </source>
</evidence>
<comment type="caution">
    <text evidence="2">The sequence shown here is derived from an EMBL/GenBank/DDBJ whole genome shotgun (WGS) entry which is preliminary data.</text>
</comment>
<evidence type="ECO:0000313" key="2">
    <source>
        <dbReference type="EMBL" id="CAI4018179.1"/>
    </source>
</evidence>
<sequence length="437" mass="48984">MGRQKGTVELALEQGQVDQVCTQMKEIMPEKVSGKSLAKECLSDFVWALKPLALASPSMPIHNDSLFATLRKTVGQSEPDGKVWLMVYDLKVLMQFARKTWRKARESFKKDESWPLWVRSEPHVLELFEIMKPFAEDDIGKAWGIETASQMRQKIVRELQGKVVEILDEELAGQKRLGKDLKPKAECKKKAKTNTSEKEQKEKAKFLMKKHKRKGQNGQFMVCAIHDNATGRQVAQLSSNTQAECESIVNKLVSELNQGKKTLDDVKVDLNTYKGRATQGAPSAPSSADSRSAVLALLAWAVGGVPSLEQPLRSVMVALPSWQSVIAYFHEAEERGWKGQYTDANGKKKVAGGPGLKQTQLYTAEFGRAIAAWWRAHGPVSAGRERRRWCLVQSADLSADAIKERIAMYSRLKHFDFSEAMLVEALEDLRRSHGSQM</sequence>
<reference evidence="2" key="1">
    <citation type="submission" date="2022-10" db="EMBL/GenBank/DDBJ databases">
        <authorList>
            <person name="Chen Y."/>
            <person name="Dougan E. K."/>
            <person name="Chan C."/>
            <person name="Rhodes N."/>
            <person name="Thang M."/>
        </authorList>
    </citation>
    <scope>NUCLEOTIDE SEQUENCE</scope>
</reference>
<evidence type="ECO:0000313" key="4">
    <source>
        <dbReference type="Proteomes" id="UP001152797"/>
    </source>
</evidence>
<gene>
    <name evidence="2" type="ORF">C1SCF055_LOCUS42771</name>
    <name evidence="1" type="ORF">C1SCF055_LOCUS4906</name>
</gene>
<dbReference type="EMBL" id="CAMXCT030000291">
    <property type="protein sequence ID" value="CAL4764022.1"/>
    <property type="molecule type" value="Genomic_DNA"/>
</dbReference>
<name>A0A9P1GNM5_9DINO</name>
<dbReference type="EMBL" id="CAMXCT020006679">
    <property type="protein sequence ID" value="CAL1171554.1"/>
    <property type="molecule type" value="Genomic_DNA"/>
</dbReference>
<accession>A0A9P1GNM5</accession>
<dbReference type="EMBL" id="CAMXCT020000291">
    <property type="protein sequence ID" value="CAL1130085.1"/>
    <property type="molecule type" value="Genomic_DNA"/>
</dbReference>
<protein>
    <submittedName>
        <fullName evidence="2">Uncharacterized protein</fullName>
    </submittedName>
</protein>
<proteinExistence type="predicted"/>
<dbReference type="Proteomes" id="UP001152797">
    <property type="component" value="Unassembled WGS sequence"/>
</dbReference>
<dbReference type="EMBL" id="CAMXCT010006679">
    <property type="protein sequence ID" value="CAI4018179.1"/>
    <property type="molecule type" value="Genomic_DNA"/>
</dbReference>